<proteinExistence type="inferred from homology"/>
<feature type="domain" description="ZAD" evidence="15">
    <location>
        <begin position="20"/>
        <end position="96"/>
    </location>
</feature>
<feature type="domain" description="C2H2-type" evidence="14">
    <location>
        <begin position="604"/>
        <end position="631"/>
    </location>
</feature>
<feature type="binding site" evidence="12">
    <location>
        <position position="72"/>
    </location>
    <ligand>
        <name>Zn(2+)</name>
        <dbReference type="ChEBI" id="CHEBI:29105"/>
    </ligand>
</feature>
<keyword evidence="8" id="KW-0238">DNA-binding</keyword>
<dbReference type="Pfam" id="PF07776">
    <property type="entry name" value="zf-AD"/>
    <property type="match status" value="1"/>
</dbReference>
<dbReference type="Pfam" id="PF00096">
    <property type="entry name" value="zf-C2H2"/>
    <property type="match status" value="7"/>
</dbReference>
<evidence type="ECO:0000256" key="1">
    <source>
        <dbReference type="ARBA" id="ARBA00004123"/>
    </source>
</evidence>
<feature type="region of interest" description="Disordered" evidence="13">
    <location>
        <begin position="436"/>
        <end position="464"/>
    </location>
</feature>
<dbReference type="Gene3D" id="3.30.160.60">
    <property type="entry name" value="Classic Zinc Finger"/>
    <property type="match status" value="8"/>
</dbReference>
<evidence type="ECO:0000313" key="16">
    <source>
        <dbReference type="EMBL" id="KAK6636968.1"/>
    </source>
</evidence>
<evidence type="ECO:0000256" key="4">
    <source>
        <dbReference type="ARBA" id="ARBA00022737"/>
    </source>
</evidence>
<feature type="compositionally biased region" description="Basic and acidic residues" evidence="13">
    <location>
        <begin position="442"/>
        <end position="456"/>
    </location>
</feature>
<gene>
    <name evidence="16" type="ORF">RUM43_010634</name>
</gene>
<organism evidence="16 17">
    <name type="scientific">Polyplax serrata</name>
    <name type="common">Common mouse louse</name>
    <dbReference type="NCBI Taxonomy" id="468196"/>
    <lineage>
        <taxon>Eukaryota</taxon>
        <taxon>Metazoa</taxon>
        <taxon>Ecdysozoa</taxon>
        <taxon>Arthropoda</taxon>
        <taxon>Hexapoda</taxon>
        <taxon>Insecta</taxon>
        <taxon>Pterygota</taxon>
        <taxon>Neoptera</taxon>
        <taxon>Paraneoptera</taxon>
        <taxon>Psocodea</taxon>
        <taxon>Troctomorpha</taxon>
        <taxon>Phthiraptera</taxon>
        <taxon>Anoplura</taxon>
        <taxon>Polyplacidae</taxon>
        <taxon>Polyplax</taxon>
    </lineage>
</organism>
<evidence type="ECO:0000259" key="15">
    <source>
        <dbReference type="PROSITE" id="PS51915"/>
    </source>
</evidence>
<evidence type="ECO:0000256" key="7">
    <source>
        <dbReference type="ARBA" id="ARBA00023015"/>
    </source>
</evidence>
<feature type="domain" description="C2H2-type" evidence="14">
    <location>
        <begin position="323"/>
        <end position="350"/>
    </location>
</feature>
<dbReference type="SUPFAM" id="SSF57716">
    <property type="entry name" value="Glucocorticoid receptor-like (DNA-binding domain)"/>
    <property type="match status" value="1"/>
</dbReference>
<feature type="domain" description="C2H2-type" evidence="14">
    <location>
        <begin position="576"/>
        <end position="603"/>
    </location>
</feature>
<feature type="domain" description="C2H2-type" evidence="14">
    <location>
        <begin position="548"/>
        <end position="575"/>
    </location>
</feature>
<dbReference type="InterPro" id="IPR036236">
    <property type="entry name" value="Znf_C2H2_sf"/>
</dbReference>
<evidence type="ECO:0000256" key="12">
    <source>
        <dbReference type="PROSITE-ProRule" id="PRU01263"/>
    </source>
</evidence>
<dbReference type="PROSITE" id="PS00028">
    <property type="entry name" value="ZINC_FINGER_C2H2_1"/>
    <property type="match status" value="9"/>
</dbReference>
<feature type="domain" description="C2H2-type" evidence="14">
    <location>
        <begin position="351"/>
        <end position="375"/>
    </location>
</feature>
<dbReference type="GO" id="GO:0003677">
    <property type="term" value="F:DNA binding"/>
    <property type="evidence" value="ECO:0007669"/>
    <property type="project" value="UniProtKB-KW"/>
</dbReference>
<feature type="binding site" evidence="12">
    <location>
        <position position="25"/>
    </location>
    <ligand>
        <name>Zn(2+)</name>
        <dbReference type="ChEBI" id="CHEBI:29105"/>
    </ligand>
</feature>
<dbReference type="FunFam" id="3.30.160.60:FF:000038">
    <property type="entry name" value="Zinc finger protein 624"/>
    <property type="match status" value="1"/>
</dbReference>
<sequence length="749" mass="84878">MQGSSEENDGKPEGPLNSSRICRFCLSPAGVMSPIFEQGEINSLPLSSKIMAFISIQVYVNDGLPSLICHRCLYQVEKSYDFKTQCEASDAMLRKYLSALQASCSPRGSLAIEGSENLPQSHDSLSLIQFQKNVLNNSSFSDSPFKRKRGRPRKEENMMFYSSPLNSHLDFTNGLKNYADDEIKIVDGIESVVTVVDPRSEILSNSDDENKVENEIETENVDDSDKNEALMKNNEMLDSLEIAKAKAKKYMGVLIGVDENGLRTRRHLCKGCGKTFGHCSDLRKHVLVHTGERPFHCRVCTKTFSRSTNLNKHMKVHTGQKPYFCTDCPKSFATKGDLQRHLIIHSGIKPFGCQLCNQCFSRKDKLTRHLKLHNNGGLSKLNFKCALCSVAYPTKLDLEQHVESVHSQDVKNEEEYEEERTKSNFTPITQVGNRSFVQDMDSSNRNDVIKQEKDDSSQEIDDGQEVESMVINIDPFPMESDINGKKAVKKIHCLHRITSKFKVFPDVFTDVPGSWETNKSRSSDSLKSDDCKSVEYMTKKESCEKPTFQCKICYKRFSEVAYLRSHMVTHSRVKPHKCTMCDKSFTRRRELLRHENVHTGFKPFKCNTCGKAFSRKDKLVRHEKIHNGVKKFPCTICPNLSFVKIEDLIVHHRSVHSDSELPYVLPTNPQSGIRYQCETCFVCYGNLKMYQEHLKTHDEKSSGEKMANGVECDSDAGNSEDEKVANTSLEQLSSNPAITVTSISKTASW</sequence>
<dbReference type="FunFam" id="3.30.160.60:FF:000264">
    <property type="entry name" value="Zinc finger protein 236"/>
    <property type="match status" value="1"/>
</dbReference>
<comment type="similarity">
    <text evidence="2">Belongs to the krueppel C2H2-type zinc-finger protein family.</text>
</comment>
<feature type="domain" description="C2H2-type" evidence="14">
    <location>
        <begin position="267"/>
        <end position="294"/>
    </location>
</feature>
<evidence type="ECO:0000259" key="14">
    <source>
        <dbReference type="PROSITE" id="PS50157"/>
    </source>
</evidence>
<dbReference type="InterPro" id="IPR012934">
    <property type="entry name" value="Znf_AD"/>
</dbReference>
<dbReference type="SUPFAM" id="SSF57667">
    <property type="entry name" value="beta-beta-alpha zinc fingers"/>
    <property type="match status" value="4"/>
</dbReference>
<dbReference type="FunFam" id="3.30.160.60:FF:000557">
    <property type="entry name" value="zinc finger and SCAN domain-containing protein 29"/>
    <property type="match status" value="1"/>
</dbReference>
<accession>A0AAN8P4I2</accession>
<evidence type="ECO:0000256" key="6">
    <source>
        <dbReference type="ARBA" id="ARBA00022833"/>
    </source>
</evidence>
<evidence type="ECO:0000256" key="8">
    <source>
        <dbReference type="ARBA" id="ARBA00023125"/>
    </source>
</evidence>
<comment type="caution">
    <text evidence="16">The sequence shown here is derived from an EMBL/GenBank/DDBJ whole genome shotgun (WGS) entry which is preliminary data.</text>
</comment>
<keyword evidence="4" id="KW-0677">Repeat</keyword>
<dbReference type="PANTHER" id="PTHR16515">
    <property type="entry name" value="PR DOMAIN ZINC FINGER PROTEIN"/>
    <property type="match status" value="1"/>
</dbReference>
<evidence type="ECO:0000256" key="11">
    <source>
        <dbReference type="PROSITE-ProRule" id="PRU00042"/>
    </source>
</evidence>
<evidence type="ECO:0000313" key="17">
    <source>
        <dbReference type="Proteomes" id="UP001372834"/>
    </source>
</evidence>
<dbReference type="Proteomes" id="UP001372834">
    <property type="component" value="Unassembled WGS sequence"/>
</dbReference>
<evidence type="ECO:0000256" key="9">
    <source>
        <dbReference type="ARBA" id="ARBA00023163"/>
    </source>
</evidence>
<dbReference type="AlphaFoldDB" id="A0AAN8P4I2"/>
<keyword evidence="5 11" id="KW-0863">Zinc-finger</keyword>
<dbReference type="EMBL" id="JAWJWE010000004">
    <property type="protein sequence ID" value="KAK6636968.1"/>
    <property type="molecule type" value="Genomic_DNA"/>
</dbReference>
<feature type="region of interest" description="Disordered" evidence="13">
    <location>
        <begin position="409"/>
        <end position="428"/>
    </location>
</feature>
<keyword evidence="3 12" id="KW-0479">Metal-binding</keyword>
<dbReference type="PANTHER" id="PTHR16515:SF49">
    <property type="entry name" value="GASTRULA ZINC FINGER PROTEIN XLCGF49.1-LIKE-RELATED"/>
    <property type="match status" value="1"/>
</dbReference>
<evidence type="ECO:0000256" key="10">
    <source>
        <dbReference type="ARBA" id="ARBA00023242"/>
    </source>
</evidence>
<dbReference type="InterPro" id="IPR013087">
    <property type="entry name" value="Znf_C2H2_type"/>
</dbReference>
<keyword evidence="9" id="KW-0804">Transcription</keyword>
<feature type="domain" description="C2H2-type" evidence="14">
    <location>
        <begin position="383"/>
        <end position="411"/>
    </location>
</feature>
<dbReference type="SMART" id="SM00355">
    <property type="entry name" value="ZnF_C2H2"/>
    <property type="match status" value="10"/>
</dbReference>
<feature type="region of interest" description="Disordered" evidence="13">
    <location>
        <begin position="697"/>
        <end position="731"/>
    </location>
</feature>
<comment type="subcellular location">
    <subcellularLocation>
        <location evidence="1">Nucleus</location>
    </subcellularLocation>
</comment>
<dbReference type="FunFam" id="3.30.160.60:FF:001618">
    <property type="entry name" value="Zinc finger protein 16"/>
    <property type="match status" value="1"/>
</dbReference>
<evidence type="ECO:0000256" key="13">
    <source>
        <dbReference type="SAM" id="MobiDB-lite"/>
    </source>
</evidence>
<feature type="binding site" evidence="12">
    <location>
        <position position="69"/>
    </location>
    <ligand>
        <name>Zn(2+)</name>
        <dbReference type="ChEBI" id="CHEBI:29105"/>
    </ligand>
</feature>
<reference evidence="16 17" key="1">
    <citation type="submission" date="2023-10" db="EMBL/GenBank/DDBJ databases">
        <title>Genomes of two closely related lineages of the louse Polyplax serrata with different host specificities.</title>
        <authorList>
            <person name="Martinu J."/>
            <person name="Tarabai H."/>
            <person name="Stefka J."/>
            <person name="Hypsa V."/>
        </authorList>
    </citation>
    <scope>NUCLEOTIDE SEQUENCE [LARGE SCALE GENOMIC DNA]</scope>
    <source>
        <strain evidence="16">HR10_N</strain>
    </source>
</reference>
<evidence type="ECO:0000256" key="5">
    <source>
        <dbReference type="ARBA" id="ARBA00022771"/>
    </source>
</evidence>
<name>A0AAN8P4I2_POLSC</name>
<keyword evidence="7" id="KW-0805">Transcription regulation</keyword>
<dbReference type="InterPro" id="IPR050331">
    <property type="entry name" value="Zinc_finger"/>
</dbReference>
<feature type="domain" description="C2H2-type" evidence="14">
    <location>
        <begin position="295"/>
        <end position="322"/>
    </location>
</feature>
<dbReference type="PROSITE" id="PS50157">
    <property type="entry name" value="ZINC_FINGER_C2H2_2"/>
    <property type="match status" value="8"/>
</dbReference>
<dbReference type="GO" id="GO:0005634">
    <property type="term" value="C:nucleus"/>
    <property type="evidence" value="ECO:0007669"/>
    <property type="project" value="UniProtKB-SubCell"/>
</dbReference>
<keyword evidence="6 12" id="KW-0862">Zinc</keyword>
<keyword evidence="10" id="KW-0539">Nucleus</keyword>
<feature type="binding site" evidence="12">
    <location>
        <position position="22"/>
    </location>
    <ligand>
        <name>Zn(2+)</name>
        <dbReference type="ChEBI" id="CHEBI:29105"/>
    </ligand>
</feature>
<dbReference type="GO" id="GO:0010468">
    <property type="term" value="P:regulation of gene expression"/>
    <property type="evidence" value="ECO:0007669"/>
    <property type="project" value="TreeGrafter"/>
</dbReference>
<dbReference type="GO" id="GO:0008270">
    <property type="term" value="F:zinc ion binding"/>
    <property type="evidence" value="ECO:0007669"/>
    <property type="project" value="UniProtKB-UniRule"/>
</dbReference>
<evidence type="ECO:0000256" key="2">
    <source>
        <dbReference type="ARBA" id="ARBA00006991"/>
    </source>
</evidence>
<dbReference type="FunFam" id="3.30.160.60:FF:000086">
    <property type="entry name" value="transcription factor E4F1 isoform X1"/>
    <property type="match status" value="1"/>
</dbReference>
<dbReference type="SMART" id="SM00868">
    <property type="entry name" value="zf-AD"/>
    <property type="match status" value="1"/>
</dbReference>
<protein>
    <submittedName>
        <fullName evidence="16">Uncharacterized protein</fullName>
    </submittedName>
</protein>
<evidence type="ECO:0000256" key="3">
    <source>
        <dbReference type="ARBA" id="ARBA00022723"/>
    </source>
</evidence>
<dbReference type="PROSITE" id="PS51915">
    <property type="entry name" value="ZAD"/>
    <property type="match status" value="1"/>
</dbReference>
<dbReference type="Gene3D" id="3.40.1800.20">
    <property type="match status" value="1"/>
</dbReference>